<dbReference type="OrthoDB" id="4378821at2759"/>
<organism evidence="2 3">
    <name type="scientific">Aspergillus ellipticus CBS 707.79</name>
    <dbReference type="NCBI Taxonomy" id="1448320"/>
    <lineage>
        <taxon>Eukaryota</taxon>
        <taxon>Fungi</taxon>
        <taxon>Dikarya</taxon>
        <taxon>Ascomycota</taxon>
        <taxon>Pezizomycotina</taxon>
        <taxon>Eurotiomycetes</taxon>
        <taxon>Eurotiomycetidae</taxon>
        <taxon>Eurotiales</taxon>
        <taxon>Aspergillaceae</taxon>
        <taxon>Aspergillus</taxon>
        <taxon>Aspergillus subgen. Circumdati</taxon>
    </lineage>
</organism>
<gene>
    <name evidence="2" type="ORF">BO71DRAFT_398842</name>
</gene>
<evidence type="ECO:0000256" key="1">
    <source>
        <dbReference type="SAM" id="MobiDB-lite"/>
    </source>
</evidence>
<evidence type="ECO:0000313" key="3">
    <source>
        <dbReference type="Proteomes" id="UP000247810"/>
    </source>
</evidence>
<feature type="region of interest" description="Disordered" evidence="1">
    <location>
        <begin position="102"/>
        <end position="156"/>
    </location>
</feature>
<feature type="region of interest" description="Disordered" evidence="1">
    <location>
        <begin position="1"/>
        <end position="39"/>
    </location>
</feature>
<dbReference type="AlphaFoldDB" id="A0A319DT39"/>
<reference evidence="2 3" key="1">
    <citation type="submission" date="2018-02" db="EMBL/GenBank/DDBJ databases">
        <title>The genomes of Aspergillus section Nigri reveals drivers in fungal speciation.</title>
        <authorList>
            <consortium name="DOE Joint Genome Institute"/>
            <person name="Vesth T.C."/>
            <person name="Nybo J."/>
            <person name="Theobald S."/>
            <person name="Brandl J."/>
            <person name="Frisvad J.C."/>
            <person name="Nielsen K.F."/>
            <person name="Lyhne E.K."/>
            <person name="Kogle M.E."/>
            <person name="Kuo A."/>
            <person name="Riley R."/>
            <person name="Clum A."/>
            <person name="Nolan M."/>
            <person name="Lipzen A."/>
            <person name="Salamov A."/>
            <person name="Henrissat B."/>
            <person name="Wiebenga A."/>
            <person name="De vries R.P."/>
            <person name="Grigoriev I.V."/>
            <person name="Mortensen U.H."/>
            <person name="Andersen M.R."/>
            <person name="Baker S.E."/>
        </authorList>
    </citation>
    <scope>NUCLEOTIDE SEQUENCE [LARGE SCALE GENOMIC DNA]</scope>
    <source>
        <strain evidence="2 3">CBS 707.79</strain>
    </source>
</reference>
<proteinExistence type="predicted"/>
<feature type="compositionally biased region" description="Low complexity" evidence="1">
    <location>
        <begin position="144"/>
        <end position="156"/>
    </location>
</feature>
<dbReference type="VEuPathDB" id="FungiDB:BO71DRAFT_398842"/>
<dbReference type="EMBL" id="KZ825870">
    <property type="protein sequence ID" value="PYH94473.1"/>
    <property type="molecule type" value="Genomic_DNA"/>
</dbReference>
<sequence>MPPQSQRSLSWREKRKSRGPTFDAKKKTKADRERFRRGRAGSFKRLNDLYLDGVDTGRERRVYVVVSSKTKGPHGSVRYSTYNSHPNDDWVPLHDEVLEHWPKTDQWTPESFGNDKEQSANKSQHTRSSKRNRSPGRLFTVSKPPLLNLPQTPTLT</sequence>
<accession>A0A319DT39</accession>
<keyword evidence="3" id="KW-1185">Reference proteome</keyword>
<evidence type="ECO:0000313" key="2">
    <source>
        <dbReference type="EMBL" id="PYH94473.1"/>
    </source>
</evidence>
<protein>
    <submittedName>
        <fullName evidence="2">Uncharacterized protein</fullName>
    </submittedName>
</protein>
<feature type="region of interest" description="Disordered" evidence="1">
    <location>
        <begin position="69"/>
        <end position="88"/>
    </location>
</feature>
<dbReference type="Proteomes" id="UP000247810">
    <property type="component" value="Unassembled WGS sequence"/>
</dbReference>
<feature type="compositionally biased region" description="Basic residues" evidence="1">
    <location>
        <begin position="124"/>
        <end position="134"/>
    </location>
</feature>
<name>A0A319DT39_9EURO</name>